<evidence type="ECO:0000313" key="2">
    <source>
        <dbReference type="EMBL" id="KNZ60624.1"/>
    </source>
</evidence>
<proteinExistence type="predicted"/>
<protein>
    <submittedName>
        <fullName evidence="2">Uncharacterized protein</fullName>
    </submittedName>
</protein>
<keyword evidence="3" id="KW-1185">Reference proteome</keyword>
<comment type="caution">
    <text evidence="2">The sequence shown here is derived from an EMBL/GenBank/DDBJ whole genome shotgun (WGS) entry which is preliminary data.</text>
</comment>
<accession>A0A0L6VIT4</accession>
<gene>
    <name evidence="2" type="ORF">VP01_15285g1</name>
</gene>
<dbReference type="VEuPathDB" id="FungiDB:VP01_15285g1"/>
<feature type="signal peptide" evidence="1">
    <location>
        <begin position="1"/>
        <end position="17"/>
    </location>
</feature>
<feature type="chain" id="PRO_5005568578" evidence="1">
    <location>
        <begin position="18"/>
        <end position="132"/>
    </location>
</feature>
<name>A0A0L6VIT4_9BASI</name>
<evidence type="ECO:0000256" key="1">
    <source>
        <dbReference type="SAM" id="SignalP"/>
    </source>
</evidence>
<dbReference type="AlphaFoldDB" id="A0A0L6VIT4"/>
<sequence>ASQWHALFVFVIPLVLCEMYIDEVGRIDLRSNRYKFLANTAHLIACTNVVFAQKFKQGDYKRFEIHYKKYSDSVGGLFEGVKVQPNHHFALHIPQQISSWGPLVGVAEFPGERLIGFLQKINTNNKIGKSLN</sequence>
<reference evidence="2 3" key="1">
    <citation type="submission" date="2015-08" db="EMBL/GenBank/DDBJ databases">
        <title>Next Generation Sequencing and Analysis of the Genome of Puccinia sorghi L Schw, the Causal Agent of Maize Common Rust.</title>
        <authorList>
            <person name="Rochi L."/>
            <person name="Burguener G."/>
            <person name="Darino M."/>
            <person name="Turjanski A."/>
            <person name="Kreff E."/>
            <person name="Dieguez M.J."/>
            <person name="Sacco F."/>
        </authorList>
    </citation>
    <scope>NUCLEOTIDE SEQUENCE [LARGE SCALE GENOMIC DNA]</scope>
    <source>
        <strain evidence="2 3">RO10H11247</strain>
    </source>
</reference>
<keyword evidence="1" id="KW-0732">Signal</keyword>
<organism evidence="2 3">
    <name type="scientific">Puccinia sorghi</name>
    <dbReference type="NCBI Taxonomy" id="27349"/>
    <lineage>
        <taxon>Eukaryota</taxon>
        <taxon>Fungi</taxon>
        <taxon>Dikarya</taxon>
        <taxon>Basidiomycota</taxon>
        <taxon>Pucciniomycotina</taxon>
        <taxon>Pucciniomycetes</taxon>
        <taxon>Pucciniales</taxon>
        <taxon>Pucciniaceae</taxon>
        <taxon>Puccinia</taxon>
    </lineage>
</organism>
<evidence type="ECO:0000313" key="3">
    <source>
        <dbReference type="Proteomes" id="UP000037035"/>
    </source>
</evidence>
<dbReference type="OrthoDB" id="2506124at2759"/>
<feature type="non-terminal residue" evidence="2">
    <location>
        <position position="1"/>
    </location>
</feature>
<dbReference type="EMBL" id="LAVV01005870">
    <property type="protein sequence ID" value="KNZ60624.1"/>
    <property type="molecule type" value="Genomic_DNA"/>
</dbReference>
<dbReference type="Proteomes" id="UP000037035">
    <property type="component" value="Unassembled WGS sequence"/>
</dbReference>